<organism evidence="2 4">
    <name type="scientific">Legionella adelaidensis</name>
    <dbReference type="NCBI Taxonomy" id="45056"/>
    <lineage>
        <taxon>Bacteria</taxon>
        <taxon>Pseudomonadati</taxon>
        <taxon>Pseudomonadota</taxon>
        <taxon>Gammaproteobacteria</taxon>
        <taxon>Legionellales</taxon>
        <taxon>Legionellaceae</taxon>
        <taxon>Legionella</taxon>
    </lineage>
</organism>
<protein>
    <submittedName>
        <fullName evidence="2">Glycerophosphoryl diester phosphodiesterase</fullName>
    </submittedName>
</protein>
<dbReference type="Proteomes" id="UP000054859">
    <property type="component" value="Unassembled WGS sequence"/>
</dbReference>
<geneLocation type="plasmid" evidence="3 5">
    <name>24</name>
</geneLocation>
<dbReference type="RefSeq" id="WP_058462437.1">
    <property type="nucleotide sequence ID" value="NZ_CAAAHS010000016.1"/>
</dbReference>
<dbReference type="PROSITE" id="PS51704">
    <property type="entry name" value="GP_PDE"/>
    <property type="match status" value="1"/>
</dbReference>
<dbReference type="InterPro" id="IPR030395">
    <property type="entry name" value="GP_PDE_dom"/>
</dbReference>
<accession>A0A0W0R2J9</accession>
<sequence length="268" mass="30848">MKTEIKNPDQKFLKKIEKMIDKVIAYIPRKVPTVQVIKEARIIAHRGAHDKRFGIEENTYAAFKRALDLGCWGIELDIHACADKVLVVNHDPDLKRIWKKNLSIRDSHFQTLRTHCPNLPTLEEIVQNFGKKIHLFIELKSPFSAFESLKKVLSSLKPCEDYHLITLDNHILPYLNDFPKESLLLVPVHDNVSEYTKISIEKGYGGVLGHYLLLRDKHVQALSAAHQIAGVGFVDSKNNLLRELNRGIKYLFSNNVEEVTDYVKKFKQ</sequence>
<dbReference type="Pfam" id="PF03009">
    <property type="entry name" value="GDPD"/>
    <property type="match status" value="1"/>
</dbReference>
<dbReference type="Proteomes" id="UP000281170">
    <property type="component" value="Plasmid 24"/>
</dbReference>
<keyword evidence="4" id="KW-1185">Reference proteome</keyword>
<dbReference type="EMBL" id="LR134433">
    <property type="protein sequence ID" value="VEH86020.1"/>
    <property type="molecule type" value="Genomic_DNA"/>
</dbReference>
<gene>
    <name evidence="2" type="ORF">Lade_1351</name>
    <name evidence="3" type="ORF">NCTC12735_01666</name>
</gene>
<dbReference type="KEGG" id="ladl:NCTC12735_01666"/>
<dbReference type="AlphaFoldDB" id="A0A0W0R2J9"/>
<dbReference type="OrthoDB" id="9795622at2"/>
<evidence type="ECO:0000313" key="2">
    <source>
        <dbReference type="EMBL" id="KTC65329.1"/>
    </source>
</evidence>
<dbReference type="PATRIC" id="fig|45056.6.peg.1397"/>
<evidence type="ECO:0000313" key="5">
    <source>
        <dbReference type="Proteomes" id="UP000281170"/>
    </source>
</evidence>
<proteinExistence type="predicted"/>
<dbReference type="GO" id="GO:0006629">
    <property type="term" value="P:lipid metabolic process"/>
    <property type="evidence" value="ECO:0007669"/>
    <property type="project" value="InterPro"/>
</dbReference>
<dbReference type="InterPro" id="IPR017946">
    <property type="entry name" value="PLC-like_Pdiesterase_TIM-brl"/>
</dbReference>
<dbReference type="PANTHER" id="PTHR46211">
    <property type="entry name" value="GLYCEROPHOSPHORYL DIESTER PHOSPHODIESTERASE"/>
    <property type="match status" value="1"/>
</dbReference>
<feature type="domain" description="GP-PDE" evidence="1">
    <location>
        <begin position="40"/>
        <end position="268"/>
    </location>
</feature>
<dbReference type="Gene3D" id="3.20.20.190">
    <property type="entry name" value="Phosphatidylinositol (PI) phosphodiesterase"/>
    <property type="match status" value="1"/>
</dbReference>
<reference evidence="3 5" key="2">
    <citation type="submission" date="2018-12" db="EMBL/GenBank/DDBJ databases">
        <authorList>
            <consortium name="Pathogen Informatics"/>
        </authorList>
    </citation>
    <scope>NUCLEOTIDE SEQUENCE [LARGE SCALE GENOMIC DNA]</scope>
    <source>
        <strain evidence="3 5">NCTC12735</strain>
        <plasmid evidence="5">24</plasmid>
    </source>
</reference>
<dbReference type="GO" id="GO:0008081">
    <property type="term" value="F:phosphoric diester hydrolase activity"/>
    <property type="evidence" value="ECO:0007669"/>
    <property type="project" value="InterPro"/>
</dbReference>
<reference evidence="2 4" key="1">
    <citation type="submission" date="2015-11" db="EMBL/GenBank/DDBJ databases">
        <title>Identification of large and diverse effector repertoires of 38 Legionella species.</title>
        <authorList>
            <person name="Burstein D."/>
            <person name="Amaro F."/>
            <person name="Zusman T."/>
            <person name="Lifshitz Z."/>
            <person name="Cohen O."/>
            <person name="Gilbert J.A."/>
            <person name="Pupko T."/>
            <person name="Shuman H.A."/>
            <person name="Segal G."/>
        </authorList>
    </citation>
    <scope>NUCLEOTIDE SEQUENCE [LARGE SCALE GENOMIC DNA]</scope>
    <source>
        <strain evidence="2 4">1762-AUS-E</strain>
    </source>
</reference>
<name>A0A0W0R2J9_9GAMM</name>
<dbReference type="STRING" id="45056.Lade_1351"/>
<dbReference type="EMBL" id="LNKA01000002">
    <property type="protein sequence ID" value="KTC65329.1"/>
    <property type="molecule type" value="Genomic_DNA"/>
</dbReference>
<evidence type="ECO:0000313" key="3">
    <source>
        <dbReference type="EMBL" id="VEH86020.1"/>
    </source>
</evidence>
<dbReference type="PANTHER" id="PTHR46211:SF1">
    <property type="entry name" value="GLYCEROPHOSPHODIESTER PHOSPHODIESTERASE, CYTOPLASMIC"/>
    <property type="match status" value="1"/>
</dbReference>
<dbReference type="SUPFAM" id="SSF51695">
    <property type="entry name" value="PLC-like phosphodiesterases"/>
    <property type="match status" value="1"/>
</dbReference>
<keyword evidence="3" id="KW-0614">Plasmid</keyword>
<evidence type="ECO:0000259" key="1">
    <source>
        <dbReference type="PROSITE" id="PS51704"/>
    </source>
</evidence>
<evidence type="ECO:0000313" key="4">
    <source>
        <dbReference type="Proteomes" id="UP000054859"/>
    </source>
</evidence>